<feature type="transmembrane region" description="Helical" evidence="2">
    <location>
        <begin position="58"/>
        <end position="76"/>
    </location>
</feature>
<dbReference type="EMBL" id="FN543108">
    <property type="protein sequence ID" value="CBA33548.1"/>
    <property type="molecule type" value="Genomic_DNA"/>
</dbReference>
<dbReference type="PANTHER" id="PTHR42736:SF1">
    <property type="entry name" value="PROTEIN-GLUTAMINE GAMMA-GLUTAMYLTRANSFERASE"/>
    <property type="match status" value="1"/>
</dbReference>
<dbReference type="PANTHER" id="PTHR42736">
    <property type="entry name" value="PROTEIN-GLUTAMINE GAMMA-GLUTAMYLTRANSFERASE"/>
    <property type="match status" value="1"/>
</dbReference>
<keyword evidence="2" id="KW-0812">Transmembrane</keyword>
<proteinExistence type="predicted"/>
<evidence type="ECO:0000259" key="3">
    <source>
        <dbReference type="Pfam" id="PF11992"/>
    </source>
</evidence>
<gene>
    <name evidence="4" type="ORF">Csp_B19610</name>
</gene>
<dbReference type="Pfam" id="PF11992">
    <property type="entry name" value="TgpA_N"/>
    <property type="match status" value="1"/>
</dbReference>
<feature type="domain" description="Protein-glutamine gamma-glutamyltransferase TgpA N-terminal" evidence="3">
    <location>
        <begin position="30"/>
        <end position="198"/>
    </location>
</feature>
<organism evidence="4">
    <name type="scientific">Curvibacter symbiont subsp. Hydra magnipapillata</name>
    <dbReference type="NCBI Taxonomy" id="667019"/>
    <lineage>
        <taxon>Bacteria</taxon>
        <taxon>Pseudomonadati</taxon>
        <taxon>Pseudomonadota</taxon>
        <taxon>Betaproteobacteria</taxon>
        <taxon>Burkholderiales</taxon>
        <taxon>Comamonadaceae</taxon>
        <taxon>Curvibacter</taxon>
    </lineage>
</organism>
<feature type="transmembrane region" description="Helical" evidence="2">
    <location>
        <begin position="33"/>
        <end position="49"/>
    </location>
</feature>
<evidence type="ECO:0000256" key="1">
    <source>
        <dbReference type="SAM" id="MobiDB-lite"/>
    </source>
</evidence>
<feature type="region of interest" description="Disordered" evidence="1">
    <location>
        <begin position="200"/>
        <end position="245"/>
    </location>
</feature>
<keyword evidence="2" id="KW-1133">Transmembrane helix</keyword>
<reference evidence="4" key="1">
    <citation type="journal article" date="2010" name="Nature">
        <title>The Dynamic genome of Hydra.</title>
        <authorList>
            <person name="Chapman J.A."/>
            <person name="Kirkness E.F."/>
            <person name="Simakov O."/>
            <person name="Hampson S.E."/>
            <person name="Mitros T."/>
            <person name="Weinmaier T."/>
            <person name="Rattei T."/>
            <person name="Balasubramanian P.G."/>
            <person name="Borman J."/>
            <person name="Busam D."/>
            <person name="Disbennett K."/>
            <person name="Pfannkoch C."/>
            <person name="Sumin N."/>
            <person name="Sutton G."/>
            <person name="Viswanathan L."/>
            <person name="Walenz B."/>
            <person name="Goodstein D.M."/>
            <person name="Hellsten U."/>
            <person name="Kawashima T."/>
            <person name="Prochnik S.E."/>
            <person name="Putnam N.H."/>
            <person name="Shu S."/>
            <person name="Blumberg B."/>
            <person name="Dana C.E."/>
            <person name="Gee L."/>
            <person name="Kibler D.F."/>
            <person name="Law L."/>
            <person name="Lindgens D."/>
            <person name="Martinez D.E."/>
            <person name="Peng J."/>
            <person name="Wigge P.A."/>
            <person name="Bertulat B."/>
            <person name="Guder C."/>
            <person name="Nakamura Y."/>
            <person name="Ozbek S."/>
            <person name="Watanabe H."/>
            <person name="Khalturin K."/>
            <person name="Hemmrich G."/>
            <person name="Franke A."/>
            <person name="Augustin R."/>
            <person name="Fraune S."/>
            <person name="Hayakawa E."/>
            <person name="Hayakawa S."/>
            <person name="Hirose M."/>
            <person name="Hwang J."/>
            <person name="Ikeo K."/>
            <person name="Nishimiya-Fujisawa C."/>
            <person name="Ogura A."/>
            <person name="Takahashi T."/>
            <person name="Steinmetz P.R."/>
            <person name="Zhang X."/>
            <person name="Aufschnaiter R."/>
            <person name="Eder M.K."/>
            <person name="Gorny A.K."/>
            <person name="Salvenmoser W."/>
            <person name="Heimberg A.M."/>
            <person name="Wheeler B.M."/>
            <person name="Peterson K.J."/>
            <person name="Boettger A."/>
            <person name="Tischler P."/>
            <person name="Wolf A."/>
            <person name="Gojobori T."/>
            <person name="Remington K.A."/>
            <person name="Strausberg R.L."/>
            <person name="Venter J."/>
            <person name="Technau U."/>
            <person name="Hobmayer B."/>
            <person name="Bosch T.C."/>
            <person name="Holstein T.W."/>
            <person name="Fujisawa T."/>
            <person name="Bode H.R."/>
            <person name="David C.N."/>
            <person name="Rokhsar D.S."/>
            <person name="Steele R.E."/>
        </authorList>
    </citation>
    <scope>NUCLEOTIDE SEQUENCE</scope>
</reference>
<feature type="compositionally biased region" description="Gly residues" evidence="1">
    <location>
        <begin position="207"/>
        <end position="222"/>
    </location>
</feature>
<sequence>MLVLTGLSYACVGLAFSYLDRRYGHFGLEGTLWVLWAFFGFGAGALHVLKPQGKGGQVQWAVMGSVGGLLAVFPGFLMFNLLRWICLLIMVVMGARAAVMRTRRDFYFTLMVIFSVSFMAGTHGNADWTLWMYLGPAWAFGALALAWEHAAGNPISRWTKLLMTGGFLATALLLTALLFLFMPRPSTLGFGFLPPGTDTPGMFTTPAGGGNQDGNQGGGNGAGSNASAGSSGASGQPQPGGTLGRWQGMLKEMRSSLKDASIPQWQRNALGNVIGAGEWVLSALGDEPGNEVKGPKNSDLNPTIKVQKFQLTAQQLFDWLTALLLALVLCLLGYWLWRRRYHVGMVLTLNAAQLLAHRYPMRSIQLSAWALKWSLRVHGHHQKAGQSIREYVSTARGLPPLAKKWMGYAVEDYCAVRFGGVPATPARATCMQESVRGAYEVATGLMPELSK</sequence>
<name>C9YGR1_CURXX</name>
<keyword evidence="2" id="KW-0472">Membrane</keyword>
<evidence type="ECO:0000313" key="4">
    <source>
        <dbReference type="EMBL" id="CBA33548.1"/>
    </source>
</evidence>
<feature type="transmembrane region" description="Helical" evidence="2">
    <location>
        <begin position="130"/>
        <end position="149"/>
    </location>
</feature>
<dbReference type="InterPro" id="IPR021878">
    <property type="entry name" value="TgpA_N"/>
</dbReference>
<accession>C9YGR1</accession>
<protein>
    <recommendedName>
        <fullName evidence="3">Protein-glutamine gamma-glutamyltransferase TgpA N-terminal domain-containing protein</fullName>
    </recommendedName>
</protein>
<feature type="transmembrane region" description="Helical" evidence="2">
    <location>
        <begin position="106"/>
        <end position="124"/>
    </location>
</feature>
<feature type="transmembrane region" description="Helical" evidence="2">
    <location>
        <begin position="161"/>
        <end position="182"/>
    </location>
</feature>
<feature type="transmembrane region" description="Helical" evidence="2">
    <location>
        <begin position="319"/>
        <end position="337"/>
    </location>
</feature>
<dbReference type="InterPro" id="IPR052901">
    <property type="entry name" value="Bact_TGase-like"/>
</dbReference>
<evidence type="ECO:0000256" key="2">
    <source>
        <dbReference type="SAM" id="Phobius"/>
    </source>
</evidence>
<feature type="compositionally biased region" description="Low complexity" evidence="1">
    <location>
        <begin position="223"/>
        <end position="240"/>
    </location>
</feature>
<dbReference type="AlphaFoldDB" id="C9YGR1"/>